<evidence type="ECO:0000256" key="1">
    <source>
        <dbReference type="ARBA" id="ARBA00023015"/>
    </source>
</evidence>
<dbReference type="Pfam" id="PF00196">
    <property type="entry name" value="GerE"/>
    <property type="match status" value="1"/>
</dbReference>
<gene>
    <name evidence="5" type="ORF">RXV79_03980</name>
</gene>
<proteinExistence type="predicted"/>
<dbReference type="RefSeq" id="WP_316702178.1">
    <property type="nucleotide sequence ID" value="NZ_CP136336.1"/>
</dbReference>
<evidence type="ECO:0000313" key="6">
    <source>
        <dbReference type="Proteomes" id="UP001303946"/>
    </source>
</evidence>
<dbReference type="InterPro" id="IPR000792">
    <property type="entry name" value="Tscrpt_reg_LuxR_C"/>
</dbReference>
<dbReference type="SUPFAM" id="SSF46894">
    <property type="entry name" value="C-terminal effector domain of the bipartite response regulators"/>
    <property type="match status" value="1"/>
</dbReference>
<dbReference type="EMBL" id="CP136336">
    <property type="protein sequence ID" value="WOB09221.1"/>
    <property type="molecule type" value="Genomic_DNA"/>
</dbReference>
<dbReference type="InterPro" id="IPR036388">
    <property type="entry name" value="WH-like_DNA-bd_sf"/>
</dbReference>
<keyword evidence="2" id="KW-0238">DNA-binding</keyword>
<organism evidence="5 6">
    <name type="scientific">Piscinibacter gummiphilus</name>
    <dbReference type="NCBI Taxonomy" id="946333"/>
    <lineage>
        <taxon>Bacteria</taxon>
        <taxon>Pseudomonadati</taxon>
        <taxon>Pseudomonadota</taxon>
        <taxon>Betaproteobacteria</taxon>
        <taxon>Burkholderiales</taxon>
        <taxon>Sphaerotilaceae</taxon>
        <taxon>Piscinibacter</taxon>
    </lineage>
</organism>
<dbReference type="Pfam" id="PF03472">
    <property type="entry name" value="Autoind_bind"/>
    <property type="match status" value="1"/>
</dbReference>
<keyword evidence="3" id="KW-0804">Transcription</keyword>
<evidence type="ECO:0000256" key="3">
    <source>
        <dbReference type="ARBA" id="ARBA00023163"/>
    </source>
</evidence>
<evidence type="ECO:0000313" key="5">
    <source>
        <dbReference type="EMBL" id="WOB09221.1"/>
    </source>
</evidence>
<feature type="domain" description="HTH luxR-type" evidence="4">
    <location>
        <begin position="207"/>
        <end position="272"/>
    </location>
</feature>
<dbReference type="Gene3D" id="1.10.10.10">
    <property type="entry name" value="Winged helix-like DNA-binding domain superfamily/Winged helix DNA-binding domain"/>
    <property type="match status" value="1"/>
</dbReference>
<dbReference type="PROSITE" id="PS50043">
    <property type="entry name" value="HTH_LUXR_2"/>
    <property type="match status" value="1"/>
</dbReference>
<evidence type="ECO:0000256" key="2">
    <source>
        <dbReference type="ARBA" id="ARBA00023125"/>
    </source>
</evidence>
<evidence type="ECO:0000259" key="4">
    <source>
        <dbReference type="PROSITE" id="PS50043"/>
    </source>
</evidence>
<keyword evidence="1" id="KW-0805">Transcription regulation</keyword>
<dbReference type="Gene3D" id="3.30.450.80">
    <property type="entry name" value="Transcription factor LuxR-like, autoinducer-binding domain"/>
    <property type="match status" value="1"/>
</dbReference>
<dbReference type="InterPro" id="IPR036693">
    <property type="entry name" value="TF_LuxR_autoind-bd_dom_sf"/>
</dbReference>
<accession>A0ABZ0D188</accession>
<name>A0ABZ0D188_9BURK</name>
<dbReference type="Proteomes" id="UP001303946">
    <property type="component" value="Chromosome"/>
</dbReference>
<dbReference type="InterPro" id="IPR005143">
    <property type="entry name" value="TF_LuxR_autoind-bd_dom"/>
</dbReference>
<dbReference type="SMART" id="SM00421">
    <property type="entry name" value="HTH_LUXR"/>
    <property type="match status" value="1"/>
</dbReference>
<protein>
    <submittedName>
        <fullName evidence="5">LuxR family transcriptional regulator</fullName>
    </submittedName>
</protein>
<sequence length="277" mass="31119">MMMRREAEPRLYAEEQLLAHEAMPPSAPLPGLAGELLSAGNADARKRVVQGALLALGFEWLGYGTVVQQQGRAVPTRFLTSYAHQAWLKRYFAQRYHEVDSRHQDAPTSSLPLIWDIDELGSLHTGHRPSGRERDFLDDFRDSGIRSGVFFRLASPVRAHEHTVISLMSSRPGRAWIVDGVLGQALTLGLSLHEVLSHHLHLPDDPHKPALGDMSATQLHILEELQQGRSDKEIAYRLQLTMHAVDYHMRQLRRRFSARNRVQLVNASVELLGAGCP</sequence>
<reference evidence="5 6" key="1">
    <citation type="submission" date="2023-10" db="EMBL/GenBank/DDBJ databases">
        <title>Bacteria for the degradation of biodegradable plastic PBAT(Polybutylene adipate terephthalate).</title>
        <authorList>
            <person name="Weon H.-Y."/>
            <person name="Yeon J."/>
        </authorList>
    </citation>
    <scope>NUCLEOTIDE SEQUENCE [LARGE SCALE GENOMIC DNA]</scope>
    <source>
        <strain evidence="5 6">SBD 7-3</strain>
    </source>
</reference>
<dbReference type="InterPro" id="IPR016032">
    <property type="entry name" value="Sig_transdc_resp-reg_C-effctor"/>
</dbReference>
<dbReference type="SUPFAM" id="SSF75516">
    <property type="entry name" value="Pheromone-binding domain of LuxR-like quorum-sensing transcription factors"/>
    <property type="match status" value="1"/>
</dbReference>
<keyword evidence="6" id="KW-1185">Reference proteome</keyword>